<gene>
    <name evidence="15" type="ORF">V3851_24510</name>
</gene>
<evidence type="ECO:0000256" key="8">
    <source>
        <dbReference type="ARBA" id="ARBA00022801"/>
    </source>
</evidence>
<evidence type="ECO:0000256" key="7">
    <source>
        <dbReference type="ARBA" id="ARBA00022729"/>
    </source>
</evidence>
<keyword evidence="7" id="KW-0732">Signal</keyword>
<dbReference type="EMBL" id="JAZHPZ010000021">
    <property type="protein sequence ID" value="MEF2968953.1"/>
    <property type="molecule type" value="Genomic_DNA"/>
</dbReference>
<evidence type="ECO:0000256" key="2">
    <source>
        <dbReference type="ARBA" id="ARBA00004752"/>
    </source>
</evidence>
<dbReference type="InterPro" id="IPR001967">
    <property type="entry name" value="Peptidase_S11_N"/>
</dbReference>
<dbReference type="InterPro" id="IPR018044">
    <property type="entry name" value="Peptidase_S11"/>
</dbReference>
<dbReference type="Pfam" id="PF00768">
    <property type="entry name" value="Peptidase_S11"/>
    <property type="match status" value="1"/>
</dbReference>
<dbReference type="PANTHER" id="PTHR21581:SF11">
    <property type="entry name" value="D-ALANYL-D-ALANINE CARBOXYPEPTIDASE DACA"/>
    <property type="match status" value="1"/>
</dbReference>
<keyword evidence="11" id="KW-0961">Cell wall biogenesis/degradation</keyword>
<name>A0ABU7W010_9BACL</name>
<dbReference type="Gene3D" id="2.60.410.10">
    <property type="entry name" value="D-Ala-D-Ala carboxypeptidase, C-terminal domain"/>
    <property type="match status" value="1"/>
</dbReference>
<evidence type="ECO:0000256" key="4">
    <source>
        <dbReference type="ARBA" id="ARBA00012448"/>
    </source>
</evidence>
<keyword evidence="9" id="KW-0133">Cell shape</keyword>
<dbReference type="InterPro" id="IPR015956">
    <property type="entry name" value="Peniciliin-bd_prot_C_sf"/>
</dbReference>
<evidence type="ECO:0000256" key="5">
    <source>
        <dbReference type="ARBA" id="ARBA00022645"/>
    </source>
</evidence>
<evidence type="ECO:0000256" key="1">
    <source>
        <dbReference type="ARBA" id="ARBA00003217"/>
    </source>
</evidence>
<dbReference type="Gene3D" id="3.40.710.10">
    <property type="entry name" value="DD-peptidase/beta-lactamase superfamily"/>
    <property type="match status" value="1"/>
</dbReference>
<dbReference type="EC" id="3.4.16.4" evidence="4"/>
<evidence type="ECO:0000256" key="13">
    <source>
        <dbReference type="RuleBase" id="RU004016"/>
    </source>
</evidence>
<accession>A0ABU7W010</accession>
<evidence type="ECO:0000259" key="14">
    <source>
        <dbReference type="SMART" id="SM00936"/>
    </source>
</evidence>
<dbReference type="SUPFAM" id="SSF69189">
    <property type="entry name" value="Penicillin-binding protein associated domain"/>
    <property type="match status" value="1"/>
</dbReference>
<dbReference type="GO" id="GO:0004180">
    <property type="term" value="F:carboxypeptidase activity"/>
    <property type="evidence" value="ECO:0007669"/>
    <property type="project" value="UniProtKB-KW"/>
</dbReference>
<evidence type="ECO:0000256" key="11">
    <source>
        <dbReference type="ARBA" id="ARBA00023316"/>
    </source>
</evidence>
<comment type="function">
    <text evidence="1">Removes C-terminal D-alanyl residues from sugar-peptide cell wall precursors.</text>
</comment>
<evidence type="ECO:0000256" key="6">
    <source>
        <dbReference type="ARBA" id="ARBA00022670"/>
    </source>
</evidence>
<proteinExistence type="inferred from homology"/>
<keyword evidence="16" id="KW-1185">Reference proteome</keyword>
<organism evidence="15 16">
    <name type="scientific">Paenibacillus haidiansis</name>
    <dbReference type="NCBI Taxonomy" id="1574488"/>
    <lineage>
        <taxon>Bacteria</taxon>
        <taxon>Bacillati</taxon>
        <taxon>Bacillota</taxon>
        <taxon>Bacilli</taxon>
        <taxon>Bacillales</taxon>
        <taxon>Paenibacillaceae</taxon>
        <taxon>Paenibacillus</taxon>
    </lineage>
</organism>
<dbReference type="Proteomes" id="UP001306950">
    <property type="component" value="Unassembled WGS sequence"/>
</dbReference>
<comment type="similarity">
    <text evidence="3 13">Belongs to the peptidase S11 family.</text>
</comment>
<evidence type="ECO:0000256" key="12">
    <source>
        <dbReference type="ARBA" id="ARBA00034000"/>
    </source>
</evidence>
<comment type="catalytic activity">
    <reaction evidence="12">
        <text>Preferential cleavage: (Ac)2-L-Lys-D-Ala-|-D-Ala. Also transpeptidation of peptidyl-alanyl moieties that are N-acyl substituents of D-alanine.</text>
        <dbReference type="EC" id="3.4.16.4"/>
    </reaction>
</comment>
<evidence type="ECO:0000256" key="9">
    <source>
        <dbReference type="ARBA" id="ARBA00022960"/>
    </source>
</evidence>
<dbReference type="SMART" id="SM00936">
    <property type="entry name" value="PBP5_C"/>
    <property type="match status" value="1"/>
</dbReference>
<dbReference type="SUPFAM" id="SSF56601">
    <property type="entry name" value="beta-lactamase/transpeptidase-like"/>
    <property type="match status" value="1"/>
</dbReference>
<evidence type="ECO:0000256" key="3">
    <source>
        <dbReference type="ARBA" id="ARBA00007164"/>
    </source>
</evidence>
<keyword evidence="6" id="KW-0645">Protease</keyword>
<dbReference type="InterPro" id="IPR012338">
    <property type="entry name" value="Beta-lactam/transpept-like"/>
</dbReference>
<protein>
    <recommendedName>
        <fullName evidence="4">serine-type D-Ala-D-Ala carboxypeptidase</fullName>
        <ecNumber evidence="4">3.4.16.4</ecNumber>
    </recommendedName>
</protein>
<feature type="domain" description="Peptidase S11 D-Ala-D-Ala carboxypeptidase A C-terminal" evidence="14">
    <location>
        <begin position="340"/>
        <end position="440"/>
    </location>
</feature>
<reference evidence="15 16" key="1">
    <citation type="submission" date="2024-02" db="EMBL/GenBank/DDBJ databases">
        <title>A nitrogen-fixing paenibacillus bacterium.</title>
        <authorList>
            <person name="Zhang W.L."/>
            <person name="Chen S.F."/>
        </authorList>
    </citation>
    <scope>NUCLEOTIDE SEQUENCE [LARGE SCALE GENOMIC DNA]</scope>
    <source>
        <strain evidence="15 16">M1</strain>
    </source>
</reference>
<dbReference type="InterPro" id="IPR012907">
    <property type="entry name" value="Peptidase_S11_C"/>
</dbReference>
<evidence type="ECO:0000313" key="15">
    <source>
        <dbReference type="EMBL" id="MEF2968953.1"/>
    </source>
</evidence>
<comment type="caution">
    <text evidence="15">The sequence shown here is derived from an EMBL/GenBank/DDBJ whole genome shotgun (WGS) entry which is preliminary data.</text>
</comment>
<keyword evidence="10" id="KW-0573">Peptidoglycan synthesis</keyword>
<dbReference type="PRINTS" id="PR00725">
    <property type="entry name" value="DADACBPTASE1"/>
</dbReference>
<keyword evidence="5 15" id="KW-0121">Carboxypeptidase</keyword>
<dbReference type="PANTHER" id="PTHR21581">
    <property type="entry name" value="D-ALANYL-D-ALANINE CARBOXYPEPTIDASE"/>
    <property type="match status" value="1"/>
</dbReference>
<evidence type="ECO:0000313" key="16">
    <source>
        <dbReference type="Proteomes" id="UP001306950"/>
    </source>
</evidence>
<sequence>MKLKENTLATSKSKRNYLRKGVASVLLLNMLCFSLVPAMALAEGEQTESTTSTKPANVQAATTQIPSAESLDLKVRSAVLLEPVSGQVLLNVNGDEPFPPASMTKMMTEYIVADLVKQGKFSWDDVVTVGKNAAQTIGSRIFLAEGDQHTIEDLYTAMAIASANDATVALAEYVAGSEQAFVKMMNDEAKRMGMTTAHFANSTGLDIADMPEEFRPTDGQETVLSAMDAAILAKYIVTDHPDFTRFTTIQSKKFRDRDKEPMVNLNWMLEANKNITNFKQYAYEGLDGLKTGHTANAGNNFTGTAVRNGMRLISVVMGTSSDSARFVETRKVLDYGFNNFETKQIIPPKSTVAGTETVTVKKAKNTSVPVVSDQAVSFVVPKGADISTVEAKVTLSNETLTAPLKQGTKVGTVTYSYKPAGMDQTLEQTVNLITAQDAEKANWFKLLMRAIGEFFGDLFNGIKNLF</sequence>
<dbReference type="Pfam" id="PF07943">
    <property type="entry name" value="PBP5_C"/>
    <property type="match status" value="1"/>
</dbReference>
<evidence type="ECO:0000256" key="10">
    <source>
        <dbReference type="ARBA" id="ARBA00022984"/>
    </source>
</evidence>
<dbReference type="InterPro" id="IPR037167">
    <property type="entry name" value="Peptidase_S11_C_sf"/>
</dbReference>
<keyword evidence="8 15" id="KW-0378">Hydrolase</keyword>
<comment type="pathway">
    <text evidence="2">Cell wall biogenesis; peptidoglycan biosynthesis.</text>
</comment>